<comment type="caution">
    <text evidence="3">The sequence shown here is derived from an EMBL/GenBank/DDBJ whole genome shotgun (WGS) entry which is preliminary data.</text>
</comment>
<dbReference type="EMBL" id="PKSG01000150">
    <property type="protein sequence ID" value="POR38322.1"/>
    <property type="molecule type" value="Genomic_DNA"/>
</dbReference>
<evidence type="ECO:0000256" key="1">
    <source>
        <dbReference type="SAM" id="MobiDB-lite"/>
    </source>
</evidence>
<dbReference type="NCBIfam" id="NF005127">
    <property type="entry name" value="PRK06565.1"/>
    <property type="match status" value="1"/>
</dbReference>
<dbReference type="AlphaFoldDB" id="A0A2S4L797"/>
<dbReference type="STRING" id="94208.A0A2S4L797"/>
<accession>A0A2S4L797</accession>
<dbReference type="InterPro" id="IPR023631">
    <property type="entry name" value="Amidase_dom"/>
</dbReference>
<dbReference type="Pfam" id="PF01425">
    <property type="entry name" value="Amidase"/>
    <property type="match status" value="1"/>
</dbReference>
<evidence type="ECO:0000313" key="3">
    <source>
        <dbReference type="EMBL" id="POR38322.1"/>
    </source>
</evidence>
<dbReference type="Gene3D" id="3.90.1300.10">
    <property type="entry name" value="Amidase signature (AS) domain"/>
    <property type="match status" value="1"/>
</dbReference>
<dbReference type="InterPro" id="IPR036928">
    <property type="entry name" value="AS_sf"/>
</dbReference>
<protein>
    <submittedName>
        <fullName evidence="3">Glutamyl-tRNA(Gln) amidotransferase subunit A-like protein</fullName>
    </submittedName>
</protein>
<reference evidence="3 4" key="1">
    <citation type="submission" date="2018-01" db="EMBL/GenBank/DDBJ databases">
        <title>Harnessing the power of phylogenomics to disentangle the directionality and signatures of interkingdom host jumping in the parasitic fungal genus Tolypocladium.</title>
        <authorList>
            <person name="Quandt C.A."/>
            <person name="Patterson W."/>
            <person name="Spatafora J.W."/>
        </authorList>
    </citation>
    <scope>NUCLEOTIDE SEQUENCE [LARGE SCALE GENOMIC DNA]</scope>
    <source>
        <strain evidence="3 4">NRBC 100945</strain>
    </source>
</reference>
<dbReference type="Proteomes" id="UP000237481">
    <property type="component" value="Unassembled WGS sequence"/>
</dbReference>
<name>A0A2S4L797_9HYPO</name>
<sequence>MAGINLVEASIEDLQHALSSGSVTSVELVARYLRRISTYDCRNVALNAIPVLNNAIFEEAAASDDRRASGAHPRPLEGIPYTIKDSFKVKGMAAAAASPAFKNLIANEDAFLVQTIRDAGAVLVGRTNMPAMACGGMQRGIWGRAENPYNPEYLAAAFASGSSNGSAVSTAASFAAFGIGAETVSSGRSPASNNALVAYTPSRGWLSIRGNWPLYPTCDVPVPHTRTMMDLLSLLDVIVVEDPVQKGEFWNEQSFVQLPKPWMNRPYSFKEISSFKSLSGMRIAVPEMFLGRPAPEEAREVETSPAVIELWDQARKDLESLGAEIVLVPDFPPLTAYENDELLPEGCPRRTKDWNAMERGALIAHAWNDFLKGFNDSELPDLVAVDPFNIYPDYLRTEPELRHFERANAIQYHKLAEYINTTTLYGIAGLEEAVKALEGMRKVLLEDWLSDLGCDFVAFPAAGDVGPASADSSFEGAALAWRNGTYYSNGNRAMRHLGIPSVSVPMGIMSDKGVPVNLTFAGRAFDDVQLLRWANAFEAKTMHRVPPPRTPALDSDVILPSGSKLSSDSPRPRVAIEKFEAAPEKDAAPDTSLRVNIQGLVTLAAPAVEPPELEVTIDGFAVPFENIAIELQPRNSAGGTVFSFEIKVVTPKPIGRKGLECTWAPVARDKTMAVILARASPGGRPTGWLGLL</sequence>
<dbReference type="OrthoDB" id="566138at2759"/>
<dbReference type="GO" id="GO:0016740">
    <property type="term" value="F:transferase activity"/>
    <property type="evidence" value="ECO:0007669"/>
    <property type="project" value="UniProtKB-KW"/>
</dbReference>
<dbReference type="SUPFAM" id="SSF75304">
    <property type="entry name" value="Amidase signature (AS) enzymes"/>
    <property type="match status" value="1"/>
</dbReference>
<feature type="region of interest" description="Disordered" evidence="1">
    <location>
        <begin position="545"/>
        <end position="572"/>
    </location>
</feature>
<dbReference type="PANTHER" id="PTHR42678">
    <property type="entry name" value="AMIDASE"/>
    <property type="match status" value="1"/>
</dbReference>
<keyword evidence="3" id="KW-0808">Transferase</keyword>
<evidence type="ECO:0000313" key="4">
    <source>
        <dbReference type="Proteomes" id="UP000237481"/>
    </source>
</evidence>
<organism evidence="3 4">
    <name type="scientific">Tolypocladium paradoxum</name>
    <dbReference type="NCBI Taxonomy" id="94208"/>
    <lineage>
        <taxon>Eukaryota</taxon>
        <taxon>Fungi</taxon>
        <taxon>Dikarya</taxon>
        <taxon>Ascomycota</taxon>
        <taxon>Pezizomycotina</taxon>
        <taxon>Sordariomycetes</taxon>
        <taxon>Hypocreomycetidae</taxon>
        <taxon>Hypocreales</taxon>
        <taxon>Ophiocordycipitaceae</taxon>
        <taxon>Tolypocladium</taxon>
    </lineage>
</organism>
<feature type="domain" description="Amidase" evidence="2">
    <location>
        <begin position="27"/>
        <end position="531"/>
    </location>
</feature>
<gene>
    <name evidence="3" type="ORF">TPAR_01463</name>
</gene>
<dbReference type="PANTHER" id="PTHR42678:SF11">
    <property type="entry name" value="AMIDASE FAMILY PROTEIN"/>
    <property type="match status" value="1"/>
</dbReference>
<keyword evidence="4" id="KW-1185">Reference proteome</keyword>
<evidence type="ECO:0000259" key="2">
    <source>
        <dbReference type="Pfam" id="PF01425"/>
    </source>
</evidence>
<proteinExistence type="predicted"/>